<dbReference type="STRING" id="330214.NIDE3838"/>
<name>D8PJD8_9BACT</name>
<dbReference type="CDD" id="cd00293">
    <property type="entry name" value="USP-like"/>
    <property type="match status" value="2"/>
</dbReference>
<dbReference type="EMBL" id="FP929003">
    <property type="protein sequence ID" value="CBK43512.1"/>
    <property type="molecule type" value="Genomic_DNA"/>
</dbReference>
<dbReference type="eggNOG" id="COG0589">
    <property type="taxonomic scope" value="Bacteria"/>
</dbReference>
<reference evidence="3 4" key="1">
    <citation type="journal article" date="2010" name="Proc. Natl. Acad. Sci. U.S.A.">
        <title>A Nitrospira metagenome illuminates the physiology and evolution of globally important nitrite-oxidizing bacteria.</title>
        <authorList>
            <person name="Lucker S."/>
            <person name="Wagner M."/>
            <person name="Maixner F."/>
            <person name="Pelletier E."/>
            <person name="Koch H."/>
            <person name="Vacherie B."/>
            <person name="Rattei T."/>
            <person name="Sinninghe Damste J."/>
            <person name="Spieck E."/>
            <person name="Le Paslier D."/>
            <person name="Daims H."/>
        </authorList>
    </citation>
    <scope>NUCLEOTIDE SEQUENCE [LARGE SCALE GENOMIC DNA]</scope>
</reference>
<dbReference type="SUPFAM" id="SSF52402">
    <property type="entry name" value="Adenine nucleotide alpha hydrolases-like"/>
    <property type="match status" value="2"/>
</dbReference>
<accession>D8PJD8</accession>
<evidence type="ECO:0000256" key="1">
    <source>
        <dbReference type="ARBA" id="ARBA00008791"/>
    </source>
</evidence>
<dbReference type="InterPro" id="IPR006016">
    <property type="entry name" value="UspA"/>
</dbReference>
<dbReference type="OrthoDB" id="6368426at2"/>
<proteinExistence type="inferred from homology"/>
<dbReference type="PANTHER" id="PTHR46268:SF6">
    <property type="entry name" value="UNIVERSAL STRESS PROTEIN UP12"/>
    <property type="match status" value="1"/>
</dbReference>
<evidence type="ECO:0000259" key="2">
    <source>
        <dbReference type="Pfam" id="PF00582"/>
    </source>
</evidence>
<dbReference type="KEGG" id="nde:NIDE3838"/>
<evidence type="ECO:0000313" key="3">
    <source>
        <dbReference type="EMBL" id="CBK43512.1"/>
    </source>
</evidence>
<dbReference type="PANTHER" id="PTHR46268">
    <property type="entry name" value="STRESS RESPONSE PROTEIN NHAX"/>
    <property type="match status" value="1"/>
</dbReference>
<evidence type="ECO:0000313" key="4">
    <source>
        <dbReference type="Proteomes" id="UP000001660"/>
    </source>
</evidence>
<dbReference type="HOGENOM" id="CLU_945576_0_0_0"/>
<gene>
    <name evidence="3" type="ORF">NIDE3838</name>
</gene>
<dbReference type="Proteomes" id="UP000001660">
    <property type="component" value="Chromosome"/>
</dbReference>
<dbReference type="AlphaFoldDB" id="D8PJD8"/>
<dbReference type="Pfam" id="PF00582">
    <property type="entry name" value="Usp"/>
    <property type="match status" value="2"/>
</dbReference>
<organism evidence="3 4">
    <name type="scientific">Nitrospira defluvii</name>
    <dbReference type="NCBI Taxonomy" id="330214"/>
    <lineage>
        <taxon>Bacteria</taxon>
        <taxon>Pseudomonadati</taxon>
        <taxon>Nitrospirota</taxon>
        <taxon>Nitrospiria</taxon>
        <taxon>Nitrospirales</taxon>
        <taxon>Nitrospiraceae</taxon>
        <taxon>Nitrospira</taxon>
    </lineage>
</organism>
<dbReference type="Gene3D" id="3.40.50.620">
    <property type="entry name" value="HUPs"/>
    <property type="match status" value="2"/>
</dbReference>
<keyword evidence="4" id="KW-1185">Reference proteome</keyword>
<protein>
    <submittedName>
        <fullName evidence="3">Putative Universal stress protein</fullName>
    </submittedName>
</protein>
<dbReference type="InterPro" id="IPR006015">
    <property type="entry name" value="Universal_stress_UspA"/>
</dbReference>
<feature type="domain" description="UspA" evidence="2">
    <location>
        <begin position="150"/>
        <end position="293"/>
    </location>
</feature>
<sequence>MMRWLIALDESEFSERLIGWMRTFPHPKDTVVTVLHVLEPLAVPETAGAKGQQLVRQQQGAMVEALLDRARALLAQSFETVDVILREGVPSQEILHVIQEHRPDMVVSGMRGFYQAAGFAFGSVSQRLLAYAPCSLMLVPGKVTPGLGLRVLLATDGSPDALRAAGLVRDLTGVREIVVVCVVRPLGAAQAVLDRFQHDESRTMRVDLLRSRRAVARKAIADTVEVLKGVPGNIRTVVLAGHQAEAIVRAARRDEADLLVIGARGFTGVKAVALGSVSRAVAQLATCPVLIVKP</sequence>
<dbReference type="InterPro" id="IPR014729">
    <property type="entry name" value="Rossmann-like_a/b/a_fold"/>
</dbReference>
<comment type="similarity">
    <text evidence="1">Belongs to the universal stress protein A family.</text>
</comment>
<feature type="domain" description="UspA" evidence="2">
    <location>
        <begin position="3"/>
        <end position="140"/>
    </location>
</feature>
<dbReference type="PRINTS" id="PR01438">
    <property type="entry name" value="UNVRSLSTRESS"/>
</dbReference>